<feature type="non-terminal residue" evidence="2">
    <location>
        <position position="283"/>
    </location>
</feature>
<organism evidence="2 3">
    <name type="scientific">Polarella glacialis</name>
    <name type="common">Dinoflagellate</name>
    <dbReference type="NCBI Taxonomy" id="89957"/>
    <lineage>
        <taxon>Eukaryota</taxon>
        <taxon>Sar</taxon>
        <taxon>Alveolata</taxon>
        <taxon>Dinophyceae</taxon>
        <taxon>Suessiales</taxon>
        <taxon>Suessiaceae</taxon>
        <taxon>Polarella</taxon>
    </lineage>
</organism>
<dbReference type="AlphaFoldDB" id="A0A813IVK5"/>
<gene>
    <name evidence="2" type="ORF">PGLA2088_LOCUS12751</name>
</gene>
<feature type="region of interest" description="Disordered" evidence="1">
    <location>
        <begin position="1"/>
        <end position="38"/>
    </location>
</feature>
<dbReference type="EMBL" id="CAJNNW010015083">
    <property type="protein sequence ID" value="CAE8657327.1"/>
    <property type="molecule type" value="Genomic_DNA"/>
</dbReference>
<comment type="caution">
    <text evidence="2">The sequence shown here is derived from an EMBL/GenBank/DDBJ whole genome shotgun (WGS) entry which is preliminary data.</text>
</comment>
<evidence type="ECO:0000256" key="1">
    <source>
        <dbReference type="SAM" id="MobiDB-lite"/>
    </source>
</evidence>
<protein>
    <submittedName>
        <fullName evidence="2">Uncharacterized protein</fullName>
    </submittedName>
</protein>
<sequence length="283" mass="30404">AKVRAFGGGKARRSSVGNVDQARGRTSSASRASDEGSSGFADSAALGAGGLGLLAELDLAVFGKLLSMHPQLQLLPGKSEARALLASLCEVNFQPPGEAMVRPNWLPRRLLCLHTGSTRLTAFVDPSATRRLRIAAHMAEPDSQLATAVDPTTSRPRLSDIMRRTVSSSPGKAKPSRSWLPWKGRPSISGSGGAEAGNLDEAASWERGAQRLELKPLAAGDMLFPTRLLLPRLHGPSNLACICTTFCEVMTLDFDRFNATFVQHYPAQLRELRIQAAIYEDSE</sequence>
<name>A0A813IVK5_POLGL</name>
<evidence type="ECO:0000313" key="2">
    <source>
        <dbReference type="EMBL" id="CAE8657327.1"/>
    </source>
</evidence>
<evidence type="ECO:0000313" key="3">
    <source>
        <dbReference type="Proteomes" id="UP000626109"/>
    </source>
</evidence>
<proteinExistence type="predicted"/>
<dbReference type="Proteomes" id="UP000626109">
    <property type="component" value="Unassembled WGS sequence"/>
</dbReference>
<accession>A0A813IVK5</accession>
<feature type="compositionally biased region" description="Low complexity" evidence="1">
    <location>
        <begin position="24"/>
        <end position="38"/>
    </location>
</feature>
<feature type="non-terminal residue" evidence="2">
    <location>
        <position position="1"/>
    </location>
</feature>
<reference evidence="2" key="1">
    <citation type="submission" date="2021-02" db="EMBL/GenBank/DDBJ databases">
        <authorList>
            <person name="Dougan E. K."/>
            <person name="Rhodes N."/>
            <person name="Thang M."/>
            <person name="Chan C."/>
        </authorList>
    </citation>
    <scope>NUCLEOTIDE SEQUENCE</scope>
</reference>
<feature type="region of interest" description="Disordered" evidence="1">
    <location>
        <begin position="163"/>
        <end position="197"/>
    </location>
</feature>